<evidence type="ECO:0000256" key="1">
    <source>
        <dbReference type="SAM" id="Phobius"/>
    </source>
</evidence>
<geneLocation type="plasmid" evidence="3"/>
<reference evidence="2 3" key="1">
    <citation type="submission" date="2014-08" db="EMBL/GenBank/DDBJ databases">
        <title>Complete genome of a marine bacteria Jeotgalibacillus malaysiensis.</title>
        <authorList>
            <person name="Yaakop A.S."/>
            <person name="Chan K.-G."/>
            <person name="Goh K.M."/>
        </authorList>
    </citation>
    <scope>NUCLEOTIDE SEQUENCE [LARGE SCALE GENOMIC DNA]</scope>
    <source>
        <strain evidence="2 3">D5</strain>
        <plasmid evidence="3">Plasmid</plasmid>
    </source>
</reference>
<evidence type="ECO:0000313" key="2">
    <source>
        <dbReference type="EMBL" id="AJD93287.1"/>
    </source>
</evidence>
<dbReference type="EMBL" id="CP009417">
    <property type="protein sequence ID" value="AJD93287.1"/>
    <property type="molecule type" value="Genomic_DNA"/>
</dbReference>
<gene>
    <name evidence="2" type="ORF">JMA_39690</name>
</gene>
<dbReference type="AlphaFoldDB" id="A0A0B5AX68"/>
<keyword evidence="1" id="KW-0472">Membrane</keyword>
<protein>
    <submittedName>
        <fullName evidence="2">Uncharacterized protein</fullName>
    </submittedName>
</protein>
<evidence type="ECO:0000313" key="3">
    <source>
        <dbReference type="Proteomes" id="UP000031449"/>
    </source>
</evidence>
<dbReference type="KEGG" id="jeo:JMA_39690"/>
<keyword evidence="1" id="KW-1133">Transmembrane helix</keyword>
<keyword evidence="2" id="KW-0614">Plasmid</keyword>
<dbReference type="HOGENOM" id="CLU_2154954_0_0_9"/>
<dbReference type="BioCyc" id="JESP1508404:G14D9-13253-MONOMER"/>
<feature type="transmembrane region" description="Helical" evidence="1">
    <location>
        <begin position="20"/>
        <end position="38"/>
    </location>
</feature>
<sequence>MVIVSGYEREKKIKQKTFQVGIFAKVILLFPWYALLFLLDILTDSTTEGIGILLTIGAIFFYMGSVLEFLGAHHYAYLYILLSSFFVSVLFMAWDLWMDSKKEEPNIDKVQ</sequence>
<feature type="transmembrane region" description="Helical" evidence="1">
    <location>
        <begin position="77"/>
        <end position="97"/>
    </location>
</feature>
<keyword evidence="1" id="KW-0812">Transmembrane</keyword>
<dbReference type="Proteomes" id="UP000031449">
    <property type="component" value="Plasmid unnamed"/>
</dbReference>
<proteinExistence type="predicted"/>
<organism evidence="2 3">
    <name type="scientific">Jeotgalibacillus malaysiensis</name>
    <dbReference type="NCBI Taxonomy" id="1508404"/>
    <lineage>
        <taxon>Bacteria</taxon>
        <taxon>Bacillati</taxon>
        <taxon>Bacillota</taxon>
        <taxon>Bacilli</taxon>
        <taxon>Bacillales</taxon>
        <taxon>Caryophanaceae</taxon>
        <taxon>Jeotgalibacillus</taxon>
    </lineage>
</organism>
<name>A0A0B5AX68_9BACL</name>
<feature type="transmembrane region" description="Helical" evidence="1">
    <location>
        <begin position="50"/>
        <end position="70"/>
    </location>
</feature>
<keyword evidence="3" id="KW-1185">Reference proteome</keyword>
<accession>A0A0B5AX68</accession>